<reference evidence="3 4" key="1">
    <citation type="submission" date="2018-05" db="EMBL/GenBank/DDBJ databases">
        <title>The draft genome of strain NS-104.</title>
        <authorList>
            <person name="Hang P."/>
            <person name="Jiang J."/>
        </authorList>
    </citation>
    <scope>NUCLEOTIDE SEQUENCE [LARGE SCALE GENOMIC DNA]</scope>
    <source>
        <strain evidence="3 4">NS-104</strain>
    </source>
</reference>
<dbReference type="Proteomes" id="UP000245252">
    <property type="component" value="Unassembled WGS sequence"/>
</dbReference>
<proteinExistence type="predicted"/>
<dbReference type="GO" id="GO:0005694">
    <property type="term" value="C:chromosome"/>
    <property type="evidence" value="ECO:0007669"/>
    <property type="project" value="InterPro"/>
</dbReference>
<dbReference type="Pfam" id="PF21180">
    <property type="entry name" value="TOP6A-Spo11_Toprim"/>
    <property type="match status" value="1"/>
</dbReference>
<dbReference type="InterPro" id="IPR036078">
    <property type="entry name" value="Spo11/TopoVI_A_sf"/>
</dbReference>
<dbReference type="SUPFAM" id="SSF55874">
    <property type="entry name" value="ATPase domain of HSP90 chaperone/DNA topoisomerase II/histidine kinase"/>
    <property type="match status" value="1"/>
</dbReference>
<evidence type="ECO:0000256" key="1">
    <source>
        <dbReference type="SAM" id="MobiDB-lite"/>
    </source>
</evidence>
<keyword evidence="4" id="KW-1185">Reference proteome</keyword>
<accession>A0A2U2DQ95</accession>
<dbReference type="Gene3D" id="3.30.565.10">
    <property type="entry name" value="Histidine kinase-like ATPase, C-terminal domain"/>
    <property type="match status" value="1"/>
</dbReference>
<evidence type="ECO:0000259" key="2">
    <source>
        <dbReference type="Pfam" id="PF21180"/>
    </source>
</evidence>
<feature type="compositionally biased region" description="Basic and acidic residues" evidence="1">
    <location>
        <begin position="1"/>
        <end position="13"/>
    </location>
</feature>
<feature type="compositionally biased region" description="Polar residues" evidence="1">
    <location>
        <begin position="14"/>
        <end position="25"/>
    </location>
</feature>
<organism evidence="3 4">
    <name type="scientific">Metarhizobium album</name>
    <dbReference type="NCBI Taxonomy" id="2182425"/>
    <lineage>
        <taxon>Bacteria</taxon>
        <taxon>Pseudomonadati</taxon>
        <taxon>Pseudomonadota</taxon>
        <taxon>Alphaproteobacteria</taxon>
        <taxon>Hyphomicrobiales</taxon>
        <taxon>Rhizobiaceae</taxon>
        <taxon>Metarhizobium</taxon>
    </lineage>
</organism>
<dbReference type="EMBL" id="QFBC01000006">
    <property type="protein sequence ID" value="PWE55452.1"/>
    <property type="molecule type" value="Genomic_DNA"/>
</dbReference>
<dbReference type="SUPFAM" id="SSF56726">
    <property type="entry name" value="DNA topoisomerase IV, alpha subunit"/>
    <property type="match status" value="1"/>
</dbReference>
<protein>
    <recommendedName>
        <fullName evidence="2">Topoisomerase 6 subunit A/Spo11 TOPRIM domain-containing protein</fullName>
    </recommendedName>
</protein>
<evidence type="ECO:0000313" key="4">
    <source>
        <dbReference type="Proteomes" id="UP000245252"/>
    </source>
</evidence>
<gene>
    <name evidence="3" type="ORF">DEM27_15470</name>
</gene>
<feature type="domain" description="Topoisomerase 6 subunit A/Spo11 TOPRIM" evidence="2">
    <location>
        <begin position="573"/>
        <end position="713"/>
    </location>
</feature>
<dbReference type="RefSeq" id="WP_109459150.1">
    <property type="nucleotide sequence ID" value="NZ_QFBC01000006.1"/>
</dbReference>
<feature type="compositionally biased region" description="Basic residues" evidence="1">
    <location>
        <begin position="32"/>
        <end position="42"/>
    </location>
</feature>
<dbReference type="OrthoDB" id="8318389at2"/>
<name>A0A2U2DQ95_9HYPH</name>
<dbReference type="InterPro" id="IPR036890">
    <property type="entry name" value="HATPase_C_sf"/>
</dbReference>
<dbReference type="GO" id="GO:0003677">
    <property type="term" value="F:DNA binding"/>
    <property type="evidence" value="ECO:0007669"/>
    <property type="project" value="InterPro"/>
</dbReference>
<sequence>MKSDNVTKSDNDLSKVNTGEASVTSARDLARERKRRERARKKQAAEIQFVRTDASLYLHPDRLSQKAGAPKHLLRRMALKELADNGLDAAPTVTLTTIDDDTFVIQDDGPGIDPAKVAMMFSVTRPMMSSKLVRRPTRGMVGNGNRVVAGAAFASGGFLVVESRGARQELSFDRTTGETVVTARTASELNNGTRITIKFGPALPRDPAATMWGDIAIRLAGAAAKPMLTHPDWYSDLAFAELIDAARGTAQDLASLFGVDLRHAADKGVEQGQPEGGQRDIDPDGPASGLTLDLLKKLAPAMPKLIPIPEDTFGGAYKVERIDARVAGATVPAIVQVWSFEQKNRGTGNSVLLLVNRTPAVAHVSVHVGGSSYISGCGMGYISIGTVPKGDYDITIAITTPSIALISDGKTPDLFPFKAGLAESVGSSLRRSHRPKSRGVSIKDAAFEIMEEAYLKASANGTLPANARQVMYAARGYILERTGNGKLNDAYFTQNLLPAFLDENPHLTADWDVVYDARGHMVEPHTDHSLPLGTLQVRQYLQRKSRNESAGLIATSAGFHSTAGPGDRYGAALFIEKEGFEPLLRAARIAERFDLAIMSTKGMSVVAARVMVDRLSSSGLKILVAHDLDISGLDIFGTLGRDGARYRFSSTPDVHRIGLKLRQARSMGLDAEPQAFKGDKSQTAYRLGQHGASRDEIEFLLGGQRIELNAMSSDLFVQWLETELQAHGVEKVIPPAAVVEQHARRVIGLHHLAADIAKLERDAKKYAEAVKLPDDLDDRMRQAFNADPLIPWEEALDRALRGVA</sequence>
<dbReference type="AlphaFoldDB" id="A0A2U2DQ95"/>
<evidence type="ECO:0000313" key="3">
    <source>
        <dbReference type="EMBL" id="PWE55452.1"/>
    </source>
</evidence>
<feature type="region of interest" description="Disordered" evidence="1">
    <location>
        <begin position="1"/>
        <end position="42"/>
    </location>
</feature>
<dbReference type="InterPro" id="IPR034136">
    <property type="entry name" value="TOPRIM_Topo6A/Spo11"/>
</dbReference>
<comment type="caution">
    <text evidence="3">The sequence shown here is derived from an EMBL/GenBank/DDBJ whole genome shotgun (WGS) entry which is preliminary data.</text>
</comment>
<dbReference type="Gene3D" id="3.40.1360.10">
    <property type="match status" value="1"/>
</dbReference>